<evidence type="ECO:0000256" key="2">
    <source>
        <dbReference type="ARBA" id="ARBA00008639"/>
    </source>
</evidence>
<accession>A0ABW4FH48</accession>
<feature type="domain" description="Tryptophan synthase beta chain-like PALP" evidence="4">
    <location>
        <begin position="10"/>
        <end position="304"/>
    </location>
</feature>
<evidence type="ECO:0000256" key="1">
    <source>
        <dbReference type="ARBA" id="ARBA00001933"/>
    </source>
</evidence>
<dbReference type="InterPro" id="IPR001926">
    <property type="entry name" value="TrpB-like_PALP"/>
</dbReference>
<dbReference type="PIRSF" id="PIRSF006278">
    <property type="entry name" value="ACCD_DCysDesulf"/>
    <property type="match status" value="1"/>
</dbReference>
<dbReference type="RefSeq" id="WP_343981727.1">
    <property type="nucleotide sequence ID" value="NZ_BAAAJG010000015.1"/>
</dbReference>
<dbReference type="PANTHER" id="PTHR43780:SF2">
    <property type="entry name" value="1-AMINOCYCLOPROPANE-1-CARBOXYLATE DEAMINASE-RELATED"/>
    <property type="match status" value="1"/>
</dbReference>
<reference evidence="6" key="1">
    <citation type="journal article" date="2019" name="Int. J. Syst. Evol. Microbiol.">
        <title>The Global Catalogue of Microorganisms (GCM) 10K type strain sequencing project: providing services to taxonomists for standard genome sequencing and annotation.</title>
        <authorList>
            <consortium name="The Broad Institute Genomics Platform"/>
            <consortium name="The Broad Institute Genome Sequencing Center for Infectious Disease"/>
            <person name="Wu L."/>
            <person name="Ma J."/>
        </authorList>
    </citation>
    <scope>NUCLEOTIDE SEQUENCE [LARGE SCALE GENOMIC DNA]</scope>
    <source>
        <strain evidence="6">JCM 12165</strain>
    </source>
</reference>
<evidence type="ECO:0000256" key="3">
    <source>
        <dbReference type="ARBA" id="ARBA00022898"/>
    </source>
</evidence>
<sequence length="315" mass="32052">MTGPPRFPLAVLPTPLVPAPRLATGSPVLIKRDDLTGFGTTGNKARAMEFLLGAALRDGCDVLVAGGSSGSNFLQAVALAAACGGLGCELVIAGEQDSANLRIACGAGAQLHPLGHGDRAQLDDAVRRLSDELAAAGRRPYPMPRGGSTPTGAIGFATAAGELHRQLAERDADPRLVVIAVGSGGSCAGLLAGASDWPAHRRILGVSVSRPLCEITPILHRLATACADELGLPQPDMGRLELLDAIGPGFGLPERADLVAASTALTAEGLLLDDTYTAKSMAALLARAGSARSRLGAPAVYWHTGGLASAIGRTR</sequence>
<evidence type="ECO:0000313" key="6">
    <source>
        <dbReference type="Proteomes" id="UP001597145"/>
    </source>
</evidence>
<proteinExistence type="inferred from homology"/>
<keyword evidence="6" id="KW-1185">Reference proteome</keyword>
<evidence type="ECO:0000313" key="5">
    <source>
        <dbReference type="EMBL" id="MFD1529609.1"/>
    </source>
</evidence>
<comment type="similarity">
    <text evidence="2">Belongs to the ACC deaminase/D-cysteine desulfhydrase family.</text>
</comment>
<dbReference type="Gene3D" id="3.40.50.1100">
    <property type="match status" value="2"/>
</dbReference>
<organism evidence="5 6">
    <name type="scientific">Pseudonocardia aurantiaca</name>
    <dbReference type="NCBI Taxonomy" id="75290"/>
    <lineage>
        <taxon>Bacteria</taxon>
        <taxon>Bacillati</taxon>
        <taxon>Actinomycetota</taxon>
        <taxon>Actinomycetes</taxon>
        <taxon>Pseudonocardiales</taxon>
        <taxon>Pseudonocardiaceae</taxon>
        <taxon>Pseudonocardia</taxon>
    </lineage>
</organism>
<evidence type="ECO:0000259" key="4">
    <source>
        <dbReference type="Pfam" id="PF00291"/>
    </source>
</evidence>
<name>A0ABW4FH48_9PSEU</name>
<dbReference type="InterPro" id="IPR036052">
    <property type="entry name" value="TrpB-like_PALP_sf"/>
</dbReference>
<dbReference type="SUPFAM" id="SSF53686">
    <property type="entry name" value="Tryptophan synthase beta subunit-like PLP-dependent enzymes"/>
    <property type="match status" value="1"/>
</dbReference>
<comment type="caution">
    <text evidence="5">The sequence shown here is derived from an EMBL/GenBank/DDBJ whole genome shotgun (WGS) entry which is preliminary data.</text>
</comment>
<dbReference type="Proteomes" id="UP001597145">
    <property type="component" value="Unassembled WGS sequence"/>
</dbReference>
<comment type="cofactor">
    <cofactor evidence="1">
        <name>pyridoxal 5'-phosphate</name>
        <dbReference type="ChEBI" id="CHEBI:597326"/>
    </cofactor>
</comment>
<dbReference type="EMBL" id="JBHUCP010000005">
    <property type="protein sequence ID" value="MFD1529609.1"/>
    <property type="molecule type" value="Genomic_DNA"/>
</dbReference>
<dbReference type="InterPro" id="IPR027278">
    <property type="entry name" value="ACCD_DCysDesulf"/>
</dbReference>
<dbReference type="Pfam" id="PF00291">
    <property type="entry name" value="PALP"/>
    <property type="match status" value="1"/>
</dbReference>
<dbReference type="PANTHER" id="PTHR43780">
    <property type="entry name" value="1-AMINOCYCLOPROPANE-1-CARBOXYLATE DEAMINASE-RELATED"/>
    <property type="match status" value="1"/>
</dbReference>
<keyword evidence="3" id="KW-0663">Pyridoxal phosphate</keyword>
<gene>
    <name evidence="5" type="ORF">ACFSCY_09170</name>
</gene>
<protein>
    <submittedName>
        <fullName evidence="5">1-aminocyclopropane-1-carboxylate deaminase/D-cysteine desulfhydrase</fullName>
    </submittedName>
</protein>